<gene>
    <name evidence="4" type="ORF">FHR95_003145</name>
</gene>
<dbReference type="InterPro" id="IPR028096">
    <property type="entry name" value="EfeO_Cupredoxin"/>
</dbReference>
<dbReference type="InterPro" id="IPR028871">
    <property type="entry name" value="BlueCu_1_BS"/>
</dbReference>
<sequence>MPRLLIDTAKGRMASIVLALVTMVAGSTGMASQSETVEISITAQQGFQFEPTELEIPVGAEVILVFENAGIMGHNLHIPELEVMTDTITPGKTETVEFTFDEAGTYAFRCEVPGHAEAGMTGKLVVQ</sequence>
<dbReference type="AlphaFoldDB" id="A0A7W5H0D8"/>
<dbReference type="PROSITE" id="PS00196">
    <property type="entry name" value="COPPER_BLUE"/>
    <property type="match status" value="1"/>
</dbReference>
<protein>
    <submittedName>
        <fullName evidence="4">Plastocyanin</fullName>
    </submittedName>
</protein>
<dbReference type="InterPro" id="IPR050845">
    <property type="entry name" value="Cu-binding_ET"/>
</dbReference>
<dbReference type="RefSeq" id="WP_183315085.1">
    <property type="nucleotide sequence ID" value="NZ_JACHXQ010000014.1"/>
</dbReference>
<evidence type="ECO:0000256" key="2">
    <source>
        <dbReference type="ARBA" id="ARBA00023008"/>
    </source>
</evidence>
<keyword evidence="5" id="KW-1185">Reference proteome</keyword>
<dbReference type="InterPro" id="IPR008972">
    <property type="entry name" value="Cupredoxin"/>
</dbReference>
<dbReference type="PROSITE" id="PS00079">
    <property type="entry name" value="MULTICOPPER_OXIDASE1"/>
    <property type="match status" value="1"/>
</dbReference>
<dbReference type="SUPFAM" id="SSF49503">
    <property type="entry name" value="Cupredoxins"/>
    <property type="match status" value="1"/>
</dbReference>
<dbReference type="Pfam" id="PF13473">
    <property type="entry name" value="Cupredoxin_1"/>
    <property type="match status" value="1"/>
</dbReference>
<dbReference type="EMBL" id="JACHXQ010000014">
    <property type="protein sequence ID" value="MBB3185555.1"/>
    <property type="molecule type" value="Genomic_DNA"/>
</dbReference>
<keyword evidence="1" id="KW-0479">Metal-binding</keyword>
<dbReference type="PANTHER" id="PTHR38439:SF3">
    <property type="entry name" value="COPPER-RESISTANT CUPROPROTEIN COPI"/>
    <property type="match status" value="1"/>
</dbReference>
<organism evidence="4 5">
    <name type="scientific">Halomonas fontilapidosi</name>
    <dbReference type="NCBI Taxonomy" id="616675"/>
    <lineage>
        <taxon>Bacteria</taxon>
        <taxon>Pseudomonadati</taxon>
        <taxon>Pseudomonadota</taxon>
        <taxon>Gammaproteobacteria</taxon>
        <taxon>Oceanospirillales</taxon>
        <taxon>Halomonadaceae</taxon>
        <taxon>Halomonas</taxon>
    </lineage>
</organism>
<accession>A0A7W5H0D8</accession>
<reference evidence="4 5" key="1">
    <citation type="submission" date="2020-08" db="EMBL/GenBank/DDBJ databases">
        <title>Genomic Encyclopedia of Type Strains, Phase III (KMG-III): the genomes of soil and plant-associated and newly described type strains.</title>
        <authorList>
            <person name="Whitman W."/>
        </authorList>
    </citation>
    <scope>NUCLEOTIDE SEQUENCE [LARGE SCALE GENOMIC DNA]</scope>
    <source>
        <strain evidence="4 5">CECT 7341</strain>
    </source>
</reference>
<feature type="domain" description="EfeO-type cupredoxin-like" evidence="3">
    <location>
        <begin position="18"/>
        <end position="126"/>
    </location>
</feature>
<evidence type="ECO:0000313" key="5">
    <source>
        <dbReference type="Proteomes" id="UP000563050"/>
    </source>
</evidence>
<dbReference type="GO" id="GO:0046872">
    <property type="term" value="F:metal ion binding"/>
    <property type="evidence" value="ECO:0007669"/>
    <property type="project" value="UniProtKB-KW"/>
</dbReference>
<comment type="caution">
    <text evidence="4">The sequence shown here is derived from an EMBL/GenBank/DDBJ whole genome shotgun (WGS) entry which is preliminary data.</text>
</comment>
<evidence type="ECO:0000259" key="3">
    <source>
        <dbReference type="Pfam" id="PF13473"/>
    </source>
</evidence>
<dbReference type="Gene3D" id="2.60.40.420">
    <property type="entry name" value="Cupredoxins - blue copper proteins"/>
    <property type="match status" value="1"/>
</dbReference>
<dbReference type="Proteomes" id="UP000563050">
    <property type="component" value="Unassembled WGS sequence"/>
</dbReference>
<proteinExistence type="predicted"/>
<dbReference type="InterPro" id="IPR033138">
    <property type="entry name" value="Cu_oxidase_CS"/>
</dbReference>
<evidence type="ECO:0000256" key="1">
    <source>
        <dbReference type="ARBA" id="ARBA00022723"/>
    </source>
</evidence>
<dbReference type="PANTHER" id="PTHR38439">
    <property type="entry name" value="AURACYANIN-B"/>
    <property type="match status" value="1"/>
</dbReference>
<evidence type="ECO:0000313" key="4">
    <source>
        <dbReference type="EMBL" id="MBB3185555.1"/>
    </source>
</evidence>
<keyword evidence="2" id="KW-0186">Copper</keyword>
<name>A0A7W5H0D8_9GAMM</name>